<dbReference type="PROSITE" id="PS50887">
    <property type="entry name" value="GGDEF"/>
    <property type="match status" value="1"/>
</dbReference>
<dbReference type="Gene3D" id="3.30.450.20">
    <property type="entry name" value="PAS domain"/>
    <property type="match status" value="1"/>
</dbReference>
<dbReference type="CDD" id="cd01948">
    <property type="entry name" value="EAL"/>
    <property type="match status" value="1"/>
</dbReference>
<dbReference type="SUPFAM" id="SSF55785">
    <property type="entry name" value="PYP-like sensor domain (PAS domain)"/>
    <property type="match status" value="1"/>
</dbReference>
<dbReference type="InterPro" id="IPR029787">
    <property type="entry name" value="Nucleotide_cyclase"/>
</dbReference>
<evidence type="ECO:0000259" key="4">
    <source>
        <dbReference type="PROSITE" id="PS50112"/>
    </source>
</evidence>
<dbReference type="KEGG" id="mah:MEALZ_3565"/>
<dbReference type="InterPro" id="IPR001633">
    <property type="entry name" value="EAL_dom"/>
</dbReference>
<dbReference type="SMART" id="SM00052">
    <property type="entry name" value="EAL"/>
    <property type="match status" value="1"/>
</dbReference>
<sequence>MNATMSPTDRTAEQPLLLIIDDDPAIRILVSEALAPHGFTVESAESGERGLVVYEQVHPDIILLDINMPGIDGIEVCRIIRALPQGQHVPILILTGSDDTRSIEEAYQAGASDFITKPINWPVLIHHVRYMLRAAQALSDQYNDIRLQALLSSLMALKCGTFDSLEEMARQTLNLIAPEPLVQSFSRSCALYLMNDEGLKFVGQTDSGLTHYPERIEGLPTQSLVAGNGFPPWQALSLIEADRLLGVLLYTPATDNGAGARIFKSIAEKLTHLLVRIRSELEVRLTASVFANTLDGIAITDARGVLLRVNSAFEAITGYAAKDVLGKNIGILKSGKQDKLFYRSLWNGLQKTGKWQGEIWNRRKNGEIYPEWLSITAIADAQGNVAQYIAVFADISNQKAQEQEIRKLAYFDDLTGLANRTLLSDRLRIALAQSERTDDSVALLFIDLDRFKNINDTLGHSVGDQLLMTIAERLKDMFREADTVARQGGDEFIVLLTNLGGDKSVAELHTAQVAEQVRKVLAFPIHLAHHELTVTGSIGIAFYPHDAATGNDLIKHADTAMYVAKEKGRNRFKLFYPSMAERERQRFTLETLLKKAIENAEFELHYQPQVDISLKSVIGAECLIRWNNDQLGWVSPMDFIPLAEETGLIHDIGDWVLATACERLRHWEETQAPFNKTCSYLAVNVSPRQFAKKDFAQRLRHIILSSGLQDLSMLELELTEGCLMHHSYESIKTLAQLRNIGVRISIDDFGTGYSNLSYLRNFPLDTLKVDQSFVRDCIADSKSRAIVKAIISMADGLGLSTIAEGVENHEQLTFLQNLGCRVFQGYLFSKPVAIDEFEAFLNESISVLAKE</sequence>
<dbReference type="Gene3D" id="3.20.20.450">
    <property type="entry name" value="EAL domain"/>
    <property type="match status" value="1"/>
</dbReference>
<name>G4SVY8_META2</name>
<dbReference type="InterPro" id="IPR001610">
    <property type="entry name" value="PAC"/>
</dbReference>
<dbReference type="InterPro" id="IPR000700">
    <property type="entry name" value="PAS-assoc_C"/>
</dbReference>
<evidence type="ECO:0000259" key="7">
    <source>
        <dbReference type="PROSITE" id="PS50887"/>
    </source>
</evidence>
<keyword evidence="9" id="KW-1185">Reference proteome</keyword>
<keyword evidence="2" id="KW-0597">Phosphoprotein</keyword>
<organism evidence="8 9">
    <name type="scientific">Methylotuvimicrobium alcaliphilum (strain DSM 19304 / NCIMB 14124 / VKM B-2133 / 20Z)</name>
    <name type="common">Methylomicrobium alcaliphilum</name>
    <dbReference type="NCBI Taxonomy" id="1091494"/>
    <lineage>
        <taxon>Bacteria</taxon>
        <taxon>Pseudomonadati</taxon>
        <taxon>Pseudomonadota</taxon>
        <taxon>Gammaproteobacteria</taxon>
        <taxon>Methylococcales</taxon>
        <taxon>Methylococcaceae</taxon>
        <taxon>Methylotuvimicrobium</taxon>
    </lineage>
</organism>
<dbReference type="PROSITE" id="PS50113">
    <property type="entry name" value="PAC"/>
    <property type="match status" value="1"/>
</dbReference>
<dbReference type="CDD" id="cd17574">
    <property type="entry name" value="REC_OmpR"/>
    <property type="match status" value="1"/>
</dbReference>
<dbReference type="PROSITE" id="PS50110">
    <property type="entry name" value="RESPONSE_REGULATORY"/>
    <property type="match status" value="1"/>
</dbReference>
<feature type="domain" description="GGDEF" evidence="7">
    <location>
        <begin position="439"/>
        <end position="577"/>
    </location>
</feature>
<dbReference type="NCBIfam" id="TIGR00254">
    <property type="entry name" value="GGDEF"/>
    <property type="match status" value="1"/>
</dbReference>
<feature type="modified residue" description="4-aspartylphosphate" evidence="2">
    <location>
        <position position="65"/>
    </location>
</feature>
<dbReference type="Pfam" id="PF00563">
    <property type="entry name" value="EAL"/>
    <property type="match status" value="1"/>
</dbReference>
<dbReference type="HOGENOM" id="CLU_000445_70_50_6"/>
<dbReference type="SUPFAM" id="SSF55073">
    <property type="entry name" value="Nucleotide cyclase"/>
    <property type="match status" value="1"/>
</dbReference>
<dbReference type="CDD" id="cd01949">
    <property type="entry name" value="GGDEF"/>
    <property type="match status" value="1"/>
</dbReference>
<dbReference type="InterPro" id="IPR001789">
    <property type="entry name" value="Sig_transdc_resp-reg_receiver"/>
</dbReference>
<dbReference type="SMART" id="SM00267">
    <property type="entry name" value="GGDEF"/>
    <property type="match status" value="1"/>
</dbReference>
<feature type="domain" description="Response regulatory" evidence="3">
    <location>
        <begin position="16"/>
        <end position="132"/>
    </location>
</feature>
<evidence type="ECO:0000313" key="8">
    <source>
        <dbReference type="EMBL" id="CCE25223.1"/>
    </source>
</evidence>
<reference evidence="9" key="1">
    <citation type="journal article" date="2012" name="J. Bacteriol.">
        <title>Genome sequence of the haloalkaliphilic methanotrophic bacterium Methylomicrobium alcaliphilum 20Z.</title>
        <authorList>
            <person name="Vuilleumier S."/>
            <person name="Khmelenina V.N."/>
            <person name="Bringel F."/>
            <person name="Reshetnikov A.S."/>
            <person name="Lajus A."/>
            <person name="Mangenot S."/>
            <person name="Rouy Z."/>
            <person name="Op den Camp H.J."/>
            <person name="Jetten M.S."/>
            <person name="Dispirito A.A."/>
            <person name="Dunfield P."/>
            <person name="Klotz M.G."/>
            <person name="Semrau J.D."/>
            <person name="Stein L.Y."/>
            <person name="Barbe V."/>
            <person name="Medigue C."/>
            <person name="Trotsenko Y.A."/>
            <person name="Kalyuzhnaya M.G."/>
        </authorList>
    </citation>
    <scope>NUCLEOTIDE SEQUENCE [LARGE SCALE GENOMIC DNA]</scope>
    <source>
        <strain evidence="9">DSM 19304 / NCIMB 14124 / VKM B-2133 / 20Z</strain>
    </source>
</reference>
<dbReference type="PATRIC" id="fig|271065.3.peg.3678"/>
<dbReference type="GO" id="GO:0000160">
    <property type="term" value="P:phosphorelay signal transduction system"/>
    <property type="evidence" value="ECO:0007669"/>
    <property type="project" value="InterPro"/>
</dbReference>
<feature type="domain" description="PAS" evidence="4">
    <location>
        <begin position="282"/>
        <end position="328"/>
    </location>
</feature>
<dbReference type="FunFam" id="3.30.70.270:FF:000001">
    <property type="entry name" value="Diguanylate cyclase domain protein"/>
    <property type="match status" value="1"/>
</dbReference>
<evidence type="ECO:0000259" key="6">
    <source>
        <dbReference type="PROSITE" id="PS50883"/>
    </source>
</evidence>
<feature type="domain" description="PAC" evidence="5">
    <location>
        <begin position="355"/>
        <end position="407"/>
    </location>
</feature>
<dbReference type="SUPFAM" id="SSF141868">
    <property type="entry name" value="EAL domain-like"/>
    <property type="match status" value="1"/>
</dbReference>
<dbReference type="PROSITE" id="PS50112">
    <property type="entry name" value="PAS"/>
    <property type="match status" value="1"/>
</dbReference>
<evidence type="ECO:0000259" key="5">
    <source>
        <dbReference type="PROSITE" id="PS50113"/>
    </source>
</evidence>
<comment type="cofactor">
    <cofactor evidence="1">
        <name>Mg(2+)</name>
        <dbReference type="ChEBI" id="CHEBI:18420"/>
    </cofactor>
</comment>
<feature type="domain" description="EAL" evidence="6">
    <location>
        <begin position="586"/>
        <end position="845"/>
    </location>
</feature>
<dbReference type="EMBL" id="FO082060">
    <property type="protein sequence ID" value="CCE25223.1"/>
    <property type="molecule type" value="Genomic_DNA"/>
</dbReference>
<proteinExistence type="predicted"/>
<dbReference type="Gene3D" id="3.40.50.2300">
    <property type="match status" value="1"/>
</dbReference>
<evidence type="ECO:0000313" key="9">
    <source>
        <dbReference type="Proteomes" id="UP000008315"/>
    </source>
</evidence>
<dbReference type="Pfam" id="PF00990">
    <property type="entry name" value="GGDEF"/>
    <property type="match status" value="1"/>
</dbReference>
<dbReference type="PANTHER" id="PTHR44757">
    <property type="entry name" value="DIGUANYLATE CYCLASE DGCP"/>
    <property type="match status" value="1"/>
</dbReference>
<evidence type="ECO:0000259" key="3">
    <source>
        <dbReference type="PROSITE" id="PS50110"/>
    </source>
</evidence>
<evidence type="ECO:0000256" key="2">
    <source>
        <dbReference type="PROSITE-ProRule" id="PRU00169"/>
    </source>
</evidence>
<dbReference type="SMART" id="SM00091">
    <property type="entry name" value="PAS"/>
    <property type="match status" value="1"/>
</dbReference>
<dbReference type="PANTHER" id="PTHR44757:SF2">
    <property type="entry name" value="BIOFILM ARCHITECTURE MAINTENANCE PROTEIN MBAA"/>
    <property type="match status" value="1"/>
</dbReference>
<protein>
    <submittedName>
        <fullName evidence="8">Response regulator receiver modulated diguanylate cyclase/phosphodiesterase with PAS/PAC sensor(S)</fullName>
    </submittedName>
</protein>
<dbReference type="STRING" id="1091494.MEALZ_3565"/>
<evidence type="ECO:0000256" key="1">
    <source>
        <dbReference type="ARBA" id="ARBA00001946"/>
    </source>
</evidence>
<dbReference type="InterPro" id="IPR035919">
    <property type="entry name" value="EAL_sf"/>
</dbReference>
<dbReference type="InterPro" id="IPR052155">
    <property type="entry name" value="Biofilm_reg_signaling"/>
</dbReference>
<dbReference type="Pfam" id="PF00072">
    <property type="entry name" value="Response_reg"/>
    <property type="match status" value="1"/>
</dbReference>
<dbReference type="InterPro" id="IPR043128">
    <property type="entry name" value="Rev_trsase/Diguanyl_cyclase"/>
</dbReference>
<dbReference type="AlphaFoldDB" id="G4SVY8"/>
<gene>
    <name evidence="8" type="ordered locus">MEALZ_3565</name>
</gene>
<dbReference type="GO" id="GO:0003824">
    <property type="term" value="F:catalytic activity"/>
    <property type="evidence" value="ECO:0007669"/>
    <property type="project" value="UniProtKB-ARBA"/>
</dbReference>
<dbReference type="CDD" id="cd00130">
    <property type="entry name" value="PAS"/>
    <property type="match status" value="1"/>
</dbReference>
<dbReference type="Proteomes" id="UP000008315">
    <property type="component" value="Chromosome"/>
</dbReference>
<dbReference type="SMART" id="SM00448">
    <property type="entry name" value="REC"/>
    <property type="match status" value="1"/>
</dbReference>
<dbReference type="InterPro" id="IPR011006">
    <property type="entry name" value="CheY-like_superfamily"/>
</dbReference>
<dbReference type="Gene3D" id="3.30.70.270">
    <property type="match status" value="1"/>
</dbReference>
<dbReference type="SUPFAM" id="SSF52172">
    <property type="entry name" value="CheY-like"/>
    <property type="match status" value="1"/>
</dbReference>
<dbReference type="Pfam" id="PF13426">
    <property type="entry name" value="PAS_9"/>
    <property type="match status" value="1"/>
</dbReference>
<accession>G4SVY8</accession>
<dbReference type="InterPro" id="IPR000160">
    <property type="entry name" value="GGDEF_dom"/>
</dbReference>
<dbReference type="PROSITE" id="PS50883">
    <property type="entry name" value="EAL"/>
    <property type="match status" value="1"/>
</dbReference>
<dbReference type="SMART" id="SM00086">
    <property type="entry name" value="PAC"/>
    <property type="match status" value="1"/>
</dbReference>
<dbReference type="InterPro" id="IPR035965">
    <property type="entry name" value="PAS-like_dom_sf"/>
</dbReference>
<dbReference type="InterPro" id="IPR000014">
    <property type="entry name" value="PAS"/>
</dbReference>
<dbReference type="NCBIfam" id="TIGR00229">
    <property type="entry name" value="sensory_box"/>
    <property type="match status" value="1"/>
</dbReference>